<organism evidence="2 3">
    <name type="scientific">Paraphaeosphaeria sporulosa</name>
    <dbReference type="NCBI Taxonomy" id="1460663"/>
    <lineage>
        <taxon>Eukaryota</taxon>
        <taxon>Fungi</taxon>
        <taxon>Dikarya</taxon>
        <taxon>Ascomycota</taxon>
        <taxon>Pezizomycotina</taxon>
        <taxon>Dothideomycetes</taxon>
        <taxon>Pleosporomycetidae</taxon>
        <taxon>Pleosporales</taxon>
        <taxon>Massarineae</taxon>
        <taxon>Didymosphaeriaceae</taxon>
        <taxon>Paraphaeosphaeria</taxon>
    </lineage>
</organism>
<gene>
    <name evidence="2" type="ORF">CC84DRAFT_1171908</name>
</gene>
<keyword evidence="3" id="KW-1185">Reference proteome</keyword>
<evidence type="ECO:0000256" key="1">
    <source>
        <dbReference type="SAM" id="Phobius"/>
    </source>
</evidence>
<keyword evidence="1" id="KW-1133">Transmembrane helix</keyword>
<feature type="transmembrane region" description="Helical" evidence="1">
    <location>
        <begin position="20"/>
        <end position="43"/>
    </location>
</feature>
<dbReference type="EMBL" id="KV441549">
    <property type="protein sequence ID" value="OAG09315.1"/>
    <property type="molecule type" value="Genomic_DNA"/>
</dbReference>
<evidence type="ECO:0000313" key="2">
    <source>
        <dbReference type="EMBL" id="OAG09315.1"/>
    </source>
</evidence>
<accession>A0A177CP52</accession>
<evidence type="ECO:0000313" key="3">
    <source>
        <dbReference type="Proteomes" id="UP000077069"/>
    </source>
</evidence>
<dbReference type="InParanoid" id="A0A177CP52"/>
<sequence>MFYVVVQIYMSAIGVRVNLYGTLVGVDIVLYNIAFAIGVKLLVNFDCTHRFSLQDVQYASKHMFIFVINRTLRGNIVGSEPRRGPLVGRVLAPLRLPGRLSFVIRELGFYFFVTRLGDIFLVFATSGSFLKSSSST</sequence>
<keyword evidence="1" id="KW-0812">Transmembrane</keyword>
<keyword evidence="1" id="KW-0472">Membrane</keyword>
<proteinExistence type="predicted"/>
<dbReference type="GeneID" id="28763423"/>
<dbReference type="Proteomes" id="UP000077069">
    <property type="component" value="Unassembled WGS sequence"/>
</dbReference>
<name>A0A177CP52_9PLEO</name>
<dbReference type="RefSeq" id="XP_018039680.1">
    <property type="nucleotide sequence ID" value="XM_018179937.1"/>
</dbReference>
<feature type="transmembrane region" description="Helical" evidence="1">
    <location>
        <begin position="109"/>
        <end position="130"/>
    </location>
</feature>
<reference evidence="2 3" key="1">
    <citation type="submission" date="2016-05" db="EMBL/GenBank/DDBJ databases">
        <title>Comparative analysis of secretome profiles of manganese(II)-oxidizing ascomycete fungi.</title>
        <authorList>
            <consortium name="DOE Joint Genome Institute"/>
            <person name="Zeiner C.A."/>
            <person name="Purvine S.O."/>
            <person name="Zink E.M."/>
            <person name="Wu S."/>
            <person name="Pasa-Tolic L."/>
            <person name="Chaput D.L."/>
            <person name="Haridas S."/>
            <person name="Grigoriev I.V."/>
            <person name="Santelli C.M."/>
            <person name="Hansel C.M."/>
        </authorList>
    </citation>
    <scope>NUCLEOTIDE SEQUENCE [LARGE SCALE GENOMIC DNA]</scope>
    <source>
        <strain evidence="2 3">AP3s5-JAC2a</strain>
    </source>
</reference>
<dbReference type="AlphaFoldDB" id="A0A177CP52"/>
<protein>
    <submittedName>
        <fullName evidence="2">Uncharacterized protein</fullName>
    </submittedName>
</protein>